<protein>
    <recommendedName>
        <fullName evidence="7">C2H2-type domain-containing protein</fullName>
    </recommendedName>
</protein>
<dbReference type="SUPFAM" id="SSF57667">
    <property type="entry name" value="beta-beta-alpha zinc fingers"/>
    <property type="match status" value="2"/>
</dbReference>
<dbReference type="PROSITE" id="PS50157">
    <property type="entry name" value="ZINC_FINGER_C2H2_2"/>
    <property type="match status" value="3"/>
</dbReference>
<feature type="region of interest" description="Disordered" evidence="6">
    <location>
        <begin position="26"/>
        <end position="62"/>
    </location>
</feature>
<name>A0A6H5J6Q6_9HYME</name>
<keyword evidence="3 5" id="KW-0863">Zinc-finger</keyword>
<dbReference type="PANTHER" id="PTHR24409:SF295">
    <property type="entry name" value="AZ2-RELATED"/>
    <property type="match status" value="1"/>
</dbReference>
<feature type="compositionally biased region" description="Polar residues" evidence="6">
    <location>
        <begin position="703"/>
        <end position="714"/>
    </location>
</feature>
<gene>
    <name evidence="8" type="ORF">TBRA_LOCUS16723</name>
</gene>
<dbReference type="PANTHER" id="PTHR24409">
    <property type="entry name" value="ZINC FINGER PROTEIN 142"/>
    <property type="match status" value="1"/>
</dbReference>
<keyword evidence="2" id="KW-0677">Repeat</keyword>
<evidence type="ECO:0000256" key="5">
    <source>
        <dbReference type="PROSITE-ProRule" id="PRU00042"/>
    </source>
</evidence>
<proteinExistence type="predicted"/>
<dbReference type="Proteomes" id="UP000479190">
    <property type="component" value="Unassembled WGS sequence"/>
</dbReference>
<feature type="domain" description="C2H2-type" evidence="7">
    <location>
        <begin position="288"/>
        <end position="316"/>
    </location>
</feature>
<dbReference type="OrthoDB" id="654211at2759"/>
<dbReference type="GO" id="GO:0000977">
    <property type="term" value="F:RNA polymerase II transcription regulatory region sequence-specific DNA binding"/>
    <property type="evidence" value="ECO:0007669"/>
    <property type="project" value="TreeGrafter"/>
</dbReference>
<dbReference type="GO" id="GO:0000981">
    <property type="term" value="F:DNA-binding transcription factor activity, RNA polymerase II-specific"/>
    <property type="evidence" value="ECO:0007669"/>
    <property type="project" value="TreeGrafter"/>
</dbReference>
<feature type="domain" description="C2H2-type" evidence="7">
    <location>
        <begin position="260"/>
        <end position="287"/>
    </location>
</feature>
<feature type="region of interest" description="Disordered" evidence="6">
    <location>
        <begin position="755"/>
        <end position="853"/>
    </location>
</feature>
<accession>A0A6H5J6Q6</accession>
<dbReference type="InterPro" id="IPR013087">
    <property type="entry name" value="Znf_C2H2_type"/>
</dbReference>
<evidence type="ECO:0000313" key="8">
    <source>
        <dbReference type="EMBL" id="CAB0045181.1"/>
    </source>
</evidence>
<dbReference type="Gene3D" id="3.30.160.60">
    <property type="entry name" value="Classic Zinc Finger"/>
    <property type="match status" value="2"/>
</dbReference>
<keyword evidence="1" id="KW-0479">Metal-binding</keyword>
<dbReference type="SMART" id="SM00355">
    <property type="entry name" value="ZnF_C2H2"/>
    <property type="match status" value="6"/>
</dbReference>
<evidence type="ECO:0000313" key="9">
    <source>
        <dbReference type="Proteomes" id="UP000479190"/>
    </source>
</evidence>
<evidence type="ECO:0000256" key="1">
    <source>
        <dbReference type="ARBA" id="ARBA00022723"/>
    </source>
</evidence>
<feature type="region of interest" description="Disordered" evidence="6">
    <location>
        <begin position="689"/>
        <end position="743"/>
    </location>
</feature>
<dbReference type="GO" id="GO:0008270">
    <property type="term" value="F:zinc ion binding"/>
    <property type="evidence" value="ECO:0007669"/>
    <property type="project" value="UniProtKB-KW"/>
</dbReference>
<sequence length="924" mass="102329">MQSNRLVDGYEDMFREITRKLYGDDLEQRTSSVQNEFETSVTSYESEAHSVSYKTEEDEDEADAVMNNRPMDEATGNVGPAEDGHWHVADEPLKGTDGSRVASYRAFSSTWRCEECGEYIDGEAREMAEHFVENHSNRIEKDGEMFNNVQLEDLTDYLGKIVTVSSKYLKSRTEAAQASAVTLEPPVVHNNFIIAELPVVAASQILHQSEDLQQQHQHQPTTTSLLAVGSGAVKAAAANGSSNSDASANNKNEPSTRKKYMCPHCHYGTDRKDLFTRHEHIHRAEKPYHCYLCHKTFSRPDHVKKHFHRIHREHKYEVSRIRRDLSNSTSSASSVISNSATATVTSPKVSDNVNNAFSIMTSPSYSASNNNNTFLAVKSPTTTYPLQQLPLISSGQSTGNVIYRDATLNAAAAIVVASSTLVNNTNIVPAQQQAPQAEVAVQNAVVQAVKRLQNGRTSPKPPKSNSKKKTISCSYCSWTGTDNWCLKRHLKTHNRPYPCQICDYKAARAERLTSHTEKVHNKYQCSRCTFLAEEKDELKLHQMQMHRIPLANVAASSNSVSSAPVQNDNDMINVSNLSNVGEAHVVLNVAGAGRAPPGPPVFPASTATIVPATAALTSATILSCNVRGQRGYRSRGAAPQQLVQPVQPPKMARYVLINIIVDDICCKARRRPAALAALGPKMSAGFAIGHGAEKPMDKPPGPSTNTAGNHSSPENVFPIFRKTSKSSEPPHAPSRGRTTPKNLYDMNKLFKQAFQRSDIINKPSSAAAKKRSRSIEKSSDNKAESYPNNDEVWQVPKKPSRVPQQLTPPPTRSPNKYDALAYDMEDTEEAESNTQQKEAINPPRNEKSATVRPPPIHVTETTFAAVSQIIKDLPDLKNQFTFKKKSVDEFTFHSKTMTAFYKLKDKLTLKKYKYFTHILQASKK</sequence>
<keyword evidence="4" id="KW-0862">Zinc</keyword>
<reference evidence="8 9" key="1">
    <citation type="submission" date="2020-02" db="EMBL/GenBank/DDBJ databases">
        <authorList>
            <person name="Ferguson B K."/>
        </authorList>
    </citation>
    <scope>NUCLEOTIDE SEQUENCE [LARGE SCALE GENOMIC DNA]</scope>
</reference>
<feature type="domain" description="C2H2-type" evidence="7">
    <location>
        <begin position="471"/>
        <end position="498"/>
    </location>
</feature>
<evidence type="ECO:0000256" key="3">
    <source>
        <dbReference type="ARBA" id="ARBA00022771"/>
    </source>
</evidence>
<dbReference type="AlphaFoldDB" id="A0A6H5J6Q6"/>
<keyword evidence="9" id="KW-1185">Reference proteome</keyword>
<organism evidence="8 9">
    <name type="scientific">Trichogramma brassicae</name>
    <dbReference type="NCBI Taxonomy" id="86971"/>
    <lineage>
        <taxon>Eukaryota</taxon>
        <taxon>Metazoa</taxon>
        <taxon>Ecdysozoa</taxon>
        <taxon>Arthropoda</taxon>
        <taxon>Hexapoda</taxon>
        <taxon>Insecta</taxon>
        <taxon>Pterygota</taxon>
        <taxon>Neoptera</taxon>
        <taxon>Endopterygota</taxon>
        <taxon>Hymenoptera</taxon>
        <taxon>Apocrita</taxon>
        <taxon>Proctotrupomorpha</taxon>
        <taxon>Chalcidoidea</taxon>
        <taxon>Trichogrammatidae</taxon>
        <taxon>Trichogramma</taxon>
    </lineage>
</organism>
<feature type="compositionally biased region" description="Basic and acidic residues" evidence="6">
    <location>
        <begin position="773"/>
        <end position="783"/>
    </location>
</feature>
<dbReference type="GO" id="GO:0005634">
    <property type="term" value="C:nucleus"/>
    <property type="evidence" value="ECO:0007669"/>
    <property type="project" value="TreeGrafter"/>
</dbReference>
<dbReference type="PROSITE" id="PS00028">
    <property type="entry name" value="ZINC_FINGER_C2H2_1"/>
    <property type="match status" value="1"/>
</dbReference>
<feature type="compositionally biased region" description="Polar residues" evidence="6">
    <location>
        <begin position="29"/>
        <end position="45"/>
    </location>
</feature>
<dbReference type="InterPro" id="IPR036236">
    <property type="entry name" value="Znf_C2H2_sf"/>
</dbReference>
<feature type="compositionally biased region" description="Low complexity" evidence="6">
    <location>
        <begin position="237"/>
        <end position="252"/>
    </location>
</feature>
<evidence type="ECO:0000256" key="4">
    <source>
        <dbReference type="ARBA" id="ARBA00022833"/>
    </source>
</evidence>
<evidence type="ECO:0000256" key="2">
    <source>
        <dbReference type="ARBA" id="ARBA00022737"/>
    </source>
</evidence>
<dbReference type="EMBL" id="CADCXV010001538">
    <property type="protein sequence ID" value="CAB0045181.1"/>
    <property type="molecule type" value="Genomic_DNA"/>
</dbReference>
<feature type="region of interest" description="Disordered" evidence="6">
    <location>
        <begin position="237"/>
        <end position="259"/>
    </location>
</feature>
<evidence type="ECO:0000256" key="6">
    <source>
        <dbReference type="SAM" id="MobiDB-lite"/>
    </source>
</evidence>
<evidence type="ECO:0000259" key="7">
    <source>
        <dbReference type="PROSITE" id="PS50157"/>
    </source>
</evidence>